<dbReference type="STRING" id="1450535.A0A317WV63"/>
<evidence type="ECO:0008006" key="3">
    <source>
        <dbReference type="Google" id="ProtNLM"/>
    </source>
</evidence>
<accession>A0A317WV63</accession>
<sequence length="118" mass="13359">MSKVALVCQAARFLGQVLRHVPNESVFHDDSWVHLDRSLQSILAACLDVDSPHYDQFTFFALVALHAPWLFSDGTDAAHTDRAWCAKGIVEITDLVERQCFFGRDPADMSPWELFSHI</sequence>
<protein>
    <recommendedName>
        <fullName evidence="3">Transcription factor domain-containing protein</fullName>
    </recommendedName>
</protein>
<dbReference type="Proteomes" id="UP000246702">
    <property type="component" value="Unassembled WGS sequence"/>
</dbReference>
<gene>
    <name evidence="1" type="ORF">BO94DRAFT_584941</name>
</gene>
<dbReference type="EMBL" id="MSFK01000011">
    <property type="protein sequence ID" value="PWY89701.1"/>
    <property type="molecule type" value="Genomic_DNA"/>
</dbReference>
<keyword evidence="2" id="KW-1185">Reference proteome</keyword>
<reference evidence="1 2" key="1">
    <citation type="submission" date="2016-12" db="EMBL/GenBank/DDBJ databases">
        <title>The genomes of Aspergillus section Nigri reveals drivers in fungal speciation.</title>
        <authorList>
            <consortium name="DOE Joint Genome Institute"/>
            <person name="Vesth T.C."/>
            <person name="Nybo J."/>
            <person name="Theobald S."/>
            <person name="Brandl J."/>
            <person name="Frisvad J.C."/>
            <person name="Nielsen K.F."/>
            <person name="Lyhne E.K."/>
            <person name="Kogle M.E."/>
            <person name="Kuo A."/>
            <person name="Riley R."/>
            <person name="Clum A."/>
            <person name="Nolan M."/>
            <person name="Lipzen A."/>
            <person name="Salamov A."/>
            <person name="Henrissat B."/>
            <person name="Wiebenga A."/>
            <person name="De Vries R.P."/>
            <person name="Grigoriev I.V."/>
            <person name="Mortensen U.H."/>
            <person name="Andersen M.R."/>
            <person name="Baker S.E."/>
        </authorList>
    </citation>
    <scope>NUCLEOTIDE SEQUENCE [LARGE SCALE GENOMIC DNA]</scope>
    <source>
        <strain evidence="1 2">CBS 115572</strain>
    </source>
</reference>
<name>A0A317WV63_9EURO</name>
<evidence type="ECO:0000313" key="1">
    <source>
        <dbReference type="EMBL" id="PWY89701.1"/>
    </source>
</evidence>
<organism evidence="1 2">
    <name type="scientific">Aspergillus sclerotioniger CBS 115572</name>
    <dbReference type="NCBI Taxonomy" id="1450535"/>
    <lineage>
        <taxon>Eukaryota</taxon>
        <taxon>Fungi</taxon>
        <taxon>Dikarya</taxon>
        <taxon>Ascomycota</taxon>
        <taxon>Pezizomycotina</taxon>
        <taxon>Eurotiomycetes</taxon>
        <taxon>Eurotiomycetidae</taxon>
        <taxon>Eurotiales</taxon>
        <taxon>Aspergillaceae</taxon>
        <taxon>Aspergillus</taxon>
        <taxon>Aspergillus subgen. Circumdati</taxon>
    </lineage>
</organism>
<dbReference type="GeneID" id="37117807"/>
<comment type="caution">
    <text evidence="1">The sequence shown here is derived from an EMBL/GenBank/DDBJ whole genome shotgun (WGS) entry which is preliminary data.</text>
</comment>
<dbReference type="OrthoDB" id="4500026at2759"/>
<proteinExistence type="predicted"/>
<dbReference type="AlphaFoldDB" id="A0A317WV63"/>
<dbReference type="RefSeq" id="XP_025468612.1">
    <property type="nucleotide sequence ID" value="XM_025615664.1"/>
</dbReference>
<evidence type="ECO:0000313" key="2">
    <source>
        <dbReference type="Proteomes" id="UP000246702"/>
    </source>
</evidence>